<dbReference type="Pfam" id="PF00415">
    <property type="entry name" value="RCC1"/>
    <property type="match status" value="3"/>
</dbReference>
<feature type="repeat" description="RCC1" evidence="2">
    <location>
        <begin position="294"/>
        <end position="352"/>
    </location>
</feature>
<dbReference type="InterPro" id="IPR051210">
    <property type="entry name" value="Ub_ligase/GEF_domain"/>
</dbReference>
<dbReference type="AlphaFoldDB" id="A0A6V7NX73"/>
<organism evidence="4">
    <name type="scientific">Ananas comosus var. bracteatus</name>
    <name type="common">red pineapple</name>
    <dbReference type="NCBI Taxonomy" id="296719"/>
    <lineage>
        <taxon>Eukaryota</taxon>
        <taxon>Viridiplantae</taxon>
        <taxon>Streptophyta</taxon>
        <taxon>Embryophyta</taxon>
        <taxon>Tracheophyta</taxon>
        <taxon>Spermatophyta</taxon>
        <taxon>Magnoliopsida</taxon>
        <taxon>Liliopsida</taxon>
        <taxon>Poales</taxon>
        <taxon>Bromeliaceae</taxon>
        <taxon>Bromelioideae</taxon>
        <taxon>Ananas</taxon>
    </lineage>
</organism>
<dbReference type="InterPro" id="IPR009091">
    <property type="entry name" value="RCC1/BLIP-II"/>
</dbReference>
<dbReference type="PANTHER" id="PTHR22870:SF408">
    <property type="entry name" value="OS09G0560450 PROTEIN"/>
    <property type="match status" value="1"/>
</dbReference>
<keyword evidence="1" id="KW-0677">Repeat</keyword>
<protein>
    <recommendedName>
        <fullName evidence="5">Ultraviolet-B receptor UVR8</fullName>
    </recommendedName>
</protein>
<name>A0A6V7NX73_ANACO</name>
<dbReference type="PRINTS" id="PR00633">
    <property type="entry name" value="RCCNDNSATION"/>
</dbReference>
<proteinExistence type="predicted"/>
<feature type="repeat" description="RCC1" evidence="2">
    <location>
        <begin position="242"/>
        <end position="293"/>
    </location>
</feature>
<feature type="compositionally biased region" description="Pro residues" evidence="3">
    <location>
        <begin position="68"/>
        <end position="86"/>
    </location>
</feature>
<accession>A0A6V7NX73</accession>
<evidence type="ECO:0000256" key="3">
    <source>
        <dbReference type="SAM" id="MobiDB-lite"/>
    </source>
</evidence>
<dbReference type="EMBL" id="LR862142">
    <property type="protein sequence ID" value="CAD1823191.1"/>
    <property type="molecule type" value="Genomic_DNA"/>
</dbReference>
<dbReference type="InterPro" id="IPR000408">
    <property type="entry name" value="Reg_chr_condens"/>
</dbReference>
<dbReference type="Gene3D" id="2.130.10.30">
    <property type="entry name" value="Regulator of chromosome condensation 1/beta-lactamase-inhibitor protein II"/>
    <property type="match status" value="1"/>
</dbReference>
<evidence type="ECO:0000256" key="2">
    <source>
        <dbReference type="PROSITE-ProRule" id="PRU00235"/>
    </source>
</evidence>
<evidence type="ECO:0000313" key="4">
    <source>
        <dbReference type="EMBL" id="CAD1823191.1"/>
    </source>
</evidence>
<reference evidence="4" key="1">
    <citation type="submission" date="2020-07" db="EMBL/GenBank/DDBJ databases">
        <authorList>
            <person name="Lin J."/>
        </authorList>
    </citation>
    <scope>NUCLEOTIDE SEQUENCE</scope>
</reference>
<feature type="region of interest" description="Disordered" evidence="3">
    <location>
        <begin position="14"/>
        <end position="131"/>
    </location>
</feature>
<sequence>MPRPSLLRLRRLSSAVSGGGAAAPVLFRHPASGGGGDARPTTVQILSWGRGSSGQLGGGKERSASTPPMSPPSSSPPPPPPSPRPLPGRLLPLPLLRRRRLPPPLRRMWGSRAGSSTRRSSSTQGLDVGEGRWGEARVRGRGLPLRHSVYHRELLPRLVNGPWSGTISHLATSGAHTAAITDSGELYTWGRDEGDGRLGLGSGGGPGEAGSLSIPSKVNALPVPIAAIACGGYHTLALTDKGEVLSWGHGGHGQLGHPSIQNQKNPIVIEALANERIVYIACGGSSSAAVSEKGNLYMWGNARDCQLGVPGLRDIQPLPIKVNFLSEDDDLGPHHVFAVAVGASHAMCLVTRTNPAS</sequence>
<gene>
    <name evidence="4" type="ORF">CB5_LOCUS6402</name>
</gene>
<feature type="repeat" description="RCC1" evidence="2">
    <location>
        <begin position="184"/>
        <end position="241"/>
    </location>
</feature>
<feature type="compositionally biased region" description="Low complexity" evidence="3">
    <location>
        <begin position="106"/>
        <end position="123"/>
    </location>
</feature>
<dbReference type="PROSITE" id="PS50012">
    <property type="entry name" value="RCC1_3"/>
    <property type="match status" value="3"/>
</dbReference>
<evidence type="ECO:0008006" key="5">
    <source>
        <dbReference type="Google" id="ProtNLM"/>
    </source>
</evidence>
<dbReference type="PROSITE" id="PS00626">
    <property type="entry name" value="RCC1_2"/>
    <property type="match status" value="1"/>
</dbReference>
<dbReference type="SUPFAM" id="SSF50985">
    <property type="entry name" value="RCC1/BLIP-II"/>
    <property type="match status" value="1"/>
</dbReference>
<dbReference type="PANTHER" id="PTHR22870">
    <property type="entry name" value="REGULATOR OF CHROMOSOME CONDENSATION"/>
    <property type="match status" value="1"/>
</dbReference>
<evidence type="ECO:0000256" key="1">
    <source>
        <dbReference type="ARBA" id="ARBA00022737"/>
    </source>
</evidence>